<organism evidence="8 9">
    <name type="scientific">Lepeophtheirus salmonis</name>
    <name type="common">Salmon louse</name>
    <name type="synonym">Caligus salmonis</name>
    <dbReference type="NCBI Taxonomy" id="72036"/>
    <lineage>
        <taxon>Eukaryota</taxon>
        <taxon>Metazoa</taxon>
        <taxon>Ecdysozoa</taxon>
        <taxon>Arthropoda</taxon>
        <taxon>Crustacea</taxon>
        <taxon>Multicrustacea</taxon>
        <taxon>Hexanauplia</taxon>
        <taxon>Copepoda</taxon>
        <taxon>Siphonostomatoida</taxon>
        <taxon>Caligidae</taxon>
        <taxon>Lepeophtheirus</taxon>
    </lineage>
</organism>
<dbReference type="PANTHER" id="PTHR10221">
    <property type="entry name" value="TRANSCRIPTION INITIATION FACTOR TFIID SUBUNIT 6"/>
    <property type="match status" value="1"/>
</dbReference>
<dbReference type="PANTHER" id="PTHR10221:SF22">
    <property type="entry name" value="TAF6-LIKE RNA POLYMERASE II P300_CBP-ASSOCIATED FACTOR-ASSOCIATED FACTOR 65 KDA SUBUNIT 6L"/>
    <property type="match status" value="1"/>
</dbReference>
<evidence type="ECO:0000256" key="6">
    <source>
        <dbReference type="SAM" id="MobiDB-lite"/>
    </source>
</evidence>
<protein>
    <submittedName>
        <fullName evidence="8">TAF6</fullName>
    </submittedName>
</protein>
<feature type="domain" description="TATA box binding protein associated factor (TAF) histone-like fold" evidence="7">
    <location>
        <begin position="19"/>
        <end position="83"/>
    </location>
</feature>
<comment type="similarity">
    <text evidence="2">Belongs to the TAF6 family.</text>
</comment>
<dbReference type="GO" id="GO:0003713">
    <property type="term" value="F:transcription coactivator activity"/>
    <property type="evidence" value="ECO:0007669"/>
    <property type="project" value="TreeGrafter"/>
</dbReference>
<name>A0A7R8CPP1_LEPSM</name>
<evidence type="ECO:0000259" key="7">
    <source>
        <dbReference type="SMART" id="SM00803"/>
    </source>
</evidence>
<dbReference type="Gene3D" id="1.25.40.770">
    <property type="entry name" value="TAF6, C-terminal HEAT repeat domain"/>
    <property type="match status" value="1"/>
</dbReference>
<dbReference type="Pfam" id="PF02969">
    <property type="entry name" value="TAF"/>
    <property type="match status" value="1"/>
</dbReference>
<dbReference type="GO" id="GO:0000124">
    <property type="term" value="C:SAGA complex"/>
    <property type="evidence" value="ECO:0007669"/>
    <property type="project" value="InterPro"/>
</dbReference>
<keyword evidence="3" id="KW-0805">Transcription regulation</keyword>
<reference evidence="8" key="1">
    <citation type="submission" date="2021-02" db="EMBL/GenBank/DDBJ databases">
        <authorList>
            <person name="Bekaert M."/>
        </authorList>
    </citation>
    <scope>NUCLEOTIDE SEQUENCE</scope>
    <source>
        <strain evidence="8">IoA-00</strain>
    </source>
</reference>
<dbReference type="EMBL" id="HG994582">
    <property type="protein sequence ID" value="CAF2887393.1"/>
    <property type="molecule type" value="Genomic_DNA"/>
</dbReference>
<dbReference type="InterPro" id="IPR009072">
    <property type="entry name" value="Histone-fold"/>
</dbReference>
<dbReference type="SMART" id="SM00803">
    <property type="entry name" value="TAF"/>
    <property type="match status" value="1"/>
</dbReference>
<evidence type="ECO:0000313" key="8">
    <source>
        <dbReference type="EMBL" id="CAF2887393.1"/>
    </source>
</evidence>
<dbReference type="Pfam" id="PF07571">
    <property type="entry name" value="TAF6_C"/>
    <property type="match status" value="1"/>
</dbReference>
<evidence type="ECO:0000256" key="4">
    <source>
        <dbReference type="ARBA" id="ARBA00023163"/>
    </source>
</evidence>
<dbReference type="GO" id="GO:0016251">
    <property type="term" value="F:RNA polymerase II general transcription initiation factor activity"/>
    <property type="evidence" value="ECO:0007669"/>
    <property type="project" value="InterPro"/>
</dbReference>
<dbReference type="Proteomes" id="UP000675881">
    <property type="component" value="Chromosome 3"/>
</dbReference>
<keyword evidence="5" id="KW-0539">Nucleus</keyword>
<dbReference type="InterPro" id="IPR046344">
    <property type="entry name" value="TAF6_C_sf"/>
</dbReference>
<keyword evidence="4" id="KW-0804">Transcription</keyword>
<dbReference type="InterPro" id="IPR037796">
    <property type="entry name" value="TAF6"/>
</dbReference>
<dbReference type="OrthoDB" id="6621890at2759"/>
<dbReference type="CDD" id="cd22932">
    <property type="entry name" value="HFD_TAF6L"/>
    <property type="match status" value="1"/>
</dbReference>
<dbReference type="Gene3D" id="1.10.20.10">
    <property type="entry name" value="Histone, subunit A"/>
    <property type="match status" value="1"/>
</dbReference>
<feature type="compositionally biased region" description="Polar residues" evidence="6">
    <location>
        <begin position="515"/>
        <end position="536"/>
    </location>
</feature>
<dbReference type="InterPro" id="IPR004823">
    <property type="entry name" value="TAF_TATA-bd_Histone-like_dom"/>
</dbReference>
<feature type="region of interest" description="Disordered" evidence="6">
    <location>
        <begin position="511"/>
        <end position="536"/>
    </location>
</feature>
<accession>A0A7R8CPP1</accession>
<dbReference type="GO" id="GO:0046695">
    <property type="term" value="C:SLIK (SAGA-like) complex"/>
    <property type="evidence" value="ECO:0007669"/>
    <property type="project" value="InterPro"/>
</dbReference>
<keyword evidence="9" id="KW-1185">Reference proteome</keyword>
<evidence type="ECO:0000256" key="3">
    <source>
        <dbReference type="ARBA" id="ARBA00023015"/>
    </source>
</evidence>
<gene>
    <name evidence="8" type="ORF">LSAA_7502</name>
</gene>
<sequence length="636" mass="72724">MAAIILKKRTQTVRNEDLCRSHQKTVGLVGETLGITNIPESITRSLSEDASYRCREVVHYCTQFLRHGKRRKLTTNDFNRALRWYDVSPIFGQGSETCPNFIRIPEAEIFIPDEEKPINLTNYSLSNTSHEIGEDPIIKGFWLSIEGTQLPIDSEDNKPIEHPQPNHITPTLLQYYTSVTNIILGNSEEITLLPYFVTFIRNTLQKHCDNRIITGRLLYFLQSLFSNEYLNLSPKPYLSHLVTGLLSSLIIERRSREISEIDKLTLKIEHVPLASRILRGVLDRWATPVNLLRSQTLRALREYLKDTKLSYSSQYGALSALIALGPEVLEDTLVPLMNNYYLSLESKFESTSRIIIHHRSSNPELKPVIISKVPIKDEIKKEPGTVSNHTHGSSVTINEISTSLLDVYNSAYNNFGDSLCIIPLCPAYKVKHEHNALHITNQKVKFCIRKCGNLLKFDGFSSKNHDSTMTMVSKELEDPTPSDNIFSTSQNFDHLAHMGVPSDIFDETSNDGFIDTSSTQNNGLNSEDITDSSRTPVSQSVQNEFEVSSKYIVVQYPKISFYYGRPWEQLKRKSFEHLREDTKTKRNCFIGKKLGGTFYTEEQRVFQMELVIIISFSITLKVNKTLKPFNYYYFSS</sequence>
<evidence type="ECO:0000256" key="5">
    <source>
        <dbReference type="ARBA" id="ARBA00023242"/>
    </source>
</evidence>
<evidence type="ECO:0000313" key="9">
    <source>
        <dbReference type="Proteomes" id="UP000675881"/>
    </source>
</evidence>
<dbReference type="GO" id="GO:0051123">
    <property type="term" value="P:RNA polymerase II preinitiation complex assembly"/>
    <property type="evidence" value="ECO:0007669"/>
    <property type="project" value="TreeGrafter"/>
</dbReference>
<evidence type="ECO:0000256" key="1">
    <source>
        <dbReference type="ARBA" id="ARBA00004123"/>
    </source>
</evidence>
<dbReference type="InterPro" id="IPR011442">
    <property type="entry name" value="TAF6_C"/>
</dbReference>
<proteinExistence type="inferred from homology"/>
<dbReference type="GO" id="GO:0005669">
    <property type="term" value="C:transcription factor TFIID complex"/>
    <property type="evidence" value="ECO:0007669"/>
    <property type="project" value="InterPro"/>
</dbReference>
<dbReference type="AlphaFoldDB" id="A0A7R8CPP1"/>
<dbReference type="SUPFAM" id="SSF47113">
    <property type="entry name" value="Histone-fold"/>
    <property type="match status" value="1"/>
</dbReference>
<dbReference type="CDD" id="cd08050">
    <property type="entry name" value="TAF6C"/>
    <property type="match status" value="1"/>
</dbReference>
<evidence type="ECO:0000256" key="2">
    <source>
        <dbReference type="ARBA" id="ARBA00007688"/>
    </source>
</evidence>
<dbReference type="GO" id="GO:0046982">
    <property type="term" value="F:protein heterodimerization activity"/>
    <property type="evidence" value="ECO:0007669"/>
    <property type="project" value="InterPro"/>
</dbReference>
<comment type="subcellular location">
    <subcellularLocation>
        <location evidence="1">Nucleus</location>
    </subcellularLocation>
</comment>